<evidence type="ECO:0000313" key="3">
    <source>
        <dbReference type="Proteomes" id="UP000294844"/>
    </source>
</evidence>
<dbReference type="EMBL" id="PECK01000008">
    <property type="protein sequence ID" value="TDZ92094.1"/>
    <property type="molecule type" value="Genomic_DNA"/>
</dbReference>
<evidence type="ECO:0000313" key="2">
    <source>
        <dbReference type="EMBL" id="TEA07324.1"/>
    </source>
</evidence>
<dbReference type="AlphaFoldDB" id="A0A4R8SC18"/>
<proteinExistence type="predicted"/>
<comment type="caution">
    <text evidence="1">The sequence shown here is derived from an EMBL/GenBank/DDBJ whole genome shotgun (WGS) entry which is preliminary data.</text>
</comment>
<protein>
    <submittedName>
        <fullName evidence="1">Uncharacterized protein</fullName>
    </submittedName>
</protein>
<gene>
    <name evidence="2" type="ORF">CCUG60883_01357</name>
    <name evidence="1" type="ORF">CCUG60885_04208</name>
</gene>
<sequence>MKTRPSKYVVQISDLTEEYVSNWDEGVGHIAAWAADHRCSMEPKHAGRNFCVWWLRSGIDLVATALLERRYSHE</sequence>
<dbReference type="EMBL" id="PECM01000005">
    <property type="protein sequence ID" value="TEA07324.1"/>
    <property type="molecule type" value="Genomic_DNA"/>
</dbReference>
<keyword evidence="3" id="KW-1185">Reference proteome</keyword>
<organism evidence="1 4">
    <name type="scientific">Mycobacteroides salmoniphilum</name>
    <dbReference type="NCBI Taxonomy" id="404941"/>
    <lineage>
        <taxon>Bacteria</taxon>
        <taxon>Bacillati</taxon>
        <taxon>Actinomycetota</taxon>
        <taxon>Actinomycetes</taxon>
        <taxon>Mycobacteriales</taxon>
        <taxon>Mycobacteriaceae</taxon>
        <taxon>Mycobacteroides</taxon>
    </lineage>
</organism>
<dbReference type="Proteomes" id="UP000295685">
    <property type="component" value="Unassembled WGS sequence"/>
</dbReference>
<evidence type="ECO:0000313" key="4">
    <source>
        <dbReference type="Proteomes" id="UP000295685"/>
    </source>
</evidence>
<accession>A0A4R8SC18</accession>
<reference evidence="3 4" key="1">
    <citation type="journal article" date="2019" name="Sci. Rep.">
        <title>Extended insight into the Mycobacterium chelonae-abscessus complex through whole genome sequencing of Mycobacterium salmoniphilum outbreak and Mycobacterium salmoniphilum-like strains.</title>
        <authorList>
            <person name="Behra P.R.K."/>
            <person name="Das S."/>
            <person name="Pettersson B.M.F."/>
            <person name="Shirreff L."/>
            <person name="DuCote T."/>
            <person name="Jacobsson K.G."/>
            <person name="Ennis D.G."/>
            <person name="Kirsebom L.A."/>
        </authorList>
    </citation>
    <scope>NUCLEOTIDE SEQUENCE [LARGE SCALE GENOMIC DNA]</scope>
    <source>
        <strain evidence="2 3">CCUG 60883</strain>
        <strain evidence="1 4">CCUG 60885</strain>
    </source>
</reference>
<evidence type="ECO:0000313" key="1">
    <source>
        <dbReference type="EMBL" id="TDZ92094.1"/>
    </source>
</evidence>
<name>A0A4R8SC18_9MYCO</name>
<dbReference type="Proteomes" id="UP000294844">
    <property type="component" value="Unassembled WGS sequence"/>
</dbReference>